<evidence type="ECO:0000256" key="2">
    <source>
        <dbReference type="ARBA" id="ARBA00022803"/>
    </source>
</evidence>
<name>A0A1F7RX36_9BACT</name>
<dbReference type="Proteomes" id="UP000179266">
    <property type="component" value="Unassembled WGS sequence"/>
</dbReference>
<gene>
    <name evidence="4" type="ORF">A2161_10530</name>
</gene>
<dbReference type="PANTHER" id="PTHR44227">
    <property type="match status" value="1"/>
</dbReference>
<feature type="transmembrane region" description="Helical" evidence="3">
    <location>
        <begin position="159"/>
        <end position="179"/>
    </location>
</feature>
<keyword evidence="2" id="KW-0802">TPR repeat</keyword>
<feature type="transmembrane region" description="Helical" evidence="3">
    <location>
        <begin position="376"/>
        <end position="397"/>
    </location>
</feature>
<keyword evidence="3" id="KW-1133">Transmembrane helix</keyword>
<protein>
    <recommendedName>
        <fullName evidence="6">Glycosyltransferase RgtA/B/C/D-like domain-containing protein</fullName>
    </recommendedName>
</protein>
<feature type="transmembrane region" description="Helical" evidence="3">
    <location>
        <begin position="199"/>
        <end position="223"/>
    </location>
</feature>
<feature type="transmembrane region" description="Helical" evidence="3">
    <location>
        <begin position="85"/>
        <end position="103"/>
    </location>
</feature>
<organism evidence="4 5">
    <name type="scientific">Candidatus Schekmanbacteria bacterium RBG_13_48_7</name>
    <dbReference type="NCBI Taxonomy" id="1817878"/>
    <lineage>
        <taxon>Bacteria</taxon>
        <taxon>Candidatus Schekmaniibacteriota</taxon>
    </lineage>
</organism>
<evidence type="ECO:0000313" key="4">
    <source>
        <dbReference type="EMBL" id="OGL45574.1"/>
    </source>
</evidence>
<evidence type="ECO:0000256" key="1">
    <source>
        <dbReference type="ARBA" id="ARBA00022737"/>
    </source>
</evidence>
<keyword evidence="3" id="KW-0812">Transmembrane</keyword>
<accession>A0A1F7RX36</accession>
<evidence type="ECO:0000313" key="5">
    <source>
        <dbReference type="Proteomes" id="UP000179266"/>
    </source>
</evidence>
<reference evidence="4 5" key="1">
    <citation type="journal article" date="2016" name="Nat. Commun.">
        <title>Thousands of microbial genomes shed light on interconnected biogeochemical processes in an aquifer system.</title>
        <authorList>
            <person name="Anantharaman K."/>
            <person name="Brown C.T."/>
            <person name="Hug L.A."/>
            <person name="Sharon I."/>
            <person name="Castelle C.J."/>
            <person name="Probst A.J."/>
            <person name="Thomas B.C."/>
            <person name="Singh A."/>
            <person name="Wilkins M.J."/>
            <person name="Karaoz U."/>
            <person name="Brodie E.L."/>
            <person name="Williams K.H."/>
            <person name="Hubbard S.S."/>
            <person name="Banfield J.F."/>
        </authorList>
    </citation>
    <scope>NUCLEOTIDE SEQUENCE [LARGE SCALE GENOMIC DNA]</scope>
</reference>
<evidence type="ECO:0000256" key="3">
    <source>
        <dbReference type="SAM" id="Phobius"/>
    </source>
</evidence>
<comment type="caution">
    <text evidence="4">The sequence shown here is derived from an EMBL/GenBank/DDBJ whole genome shotgun (WGS) entry which is preliminary data.</text>
</comment>
<feature type="transmembrane region" description="Helical" evidence="3">
    <location>
        <begin position="314"/>
        <end position="333"/>
    </location>
</feature>
<proteinExistence type="predicted"/>
<evidence type="ECO:0008006" key="6">
    <source>
        <dbReference type="Google" id="ProtNLM"/>
    </source>
</evidence>
<keyword evidence="3" id="KW-0472">Membrane</keyword>
<feature type="transmembrane region" description="Helical" evidence="3">
    <location>
        <begin position="345"/>
        <end position="364"/>
    </location>
</feature>
<feature type="transmembrane region" description="Helical" evidence="3">
    <location>
        <begin position="262"/>
        <end position="280"/>
    </location>
</feature>
<dbReference type="AlphaFoldDB" id="A0A1F7RX36"/>
<keyword evidence="1" id="KW-0677">Repeat</keyword>
<sequence length="568" mass="66405">MINKSQMWFLLLVFLIGVIINLNTLPSFFVGDDFDLIYVMKHTRHWTEFLTFSFWGVQEPLWGLSIGIDQRLWGLNQYGYHIQNILFHALNGAMIYLFVFLLLDKNRLPALFAALIFITHPVHDEAVAYISGRPHTITTFFSLITLIFYHQFREKKRWFYLLFSIFFLIQSFAAKEISFTLPVVVSVYELAYRFEKKNIFRSFINLAIYTLPYYMVLLFYLILRMKFFPVHGDKVGKINNSVVELGKTIASKISISNIFERLPGYLSMLFIPFPFSRFTWIQLEAYAVIGLIISVAVILAALILVYLRKTGGKIPSLMLFSAITMFVMLIPVFHNELSFRRRYTYYSSMMFSIFLGIFIWRLIYRTQLPNSIGKNFKVVVVTLFALYVMSNAVLLVYNNINYYHAGQISRNVIDDILAGIKPEDRAVNLFLFGFPRYCGGDGTNGAYLFHYSDFRSAMYLYFGRNIKFDYVFKTYYANDFTSKIEFLGNNKAVMSVNFKTDASFLNSYYSEIGESDDNGNRRMTILGIYPDKKQIDAEIYFKNSSFGKYKLHAFRFDSDHYYPVEWGN</sequence>
<dbReference type="EMBL" id="MGDD01000170">
    <property type="protein sequence ID" value="OGL45574.1"/>
    <property type="molecule type" value="Genomic_DNA"/>
</dbReference>
<feature type="transmembrane region" description="Helical" evidence="3">
    <location>
        <begin position="7"/>
        <end position="30"/>
    </location>
</feature>
<dbReference type="InterPro" id="IPR052346">
    <property type="entry name" value="O-mannosyl-transferase_TMTC"/>
</dbReference>
<dbReference type="PANTHER" id="PTHR44227:SF3">
    <property type="entry name" value="PROTEIN O-MANNOSYL-TRANSFERASE TMTC4"/>
    <property type="match status" value="1"/>
</dbReference>
<feature type="transmembrane region" description="Helical" evidence="3">
    <location>
        <begin position="286"/>
        <end position="307"/>
    </location>
</feature>